<name>A0AAY4B8G6_9TELE</name>
<accession>A0AAY4B8G6</accession>
<evidence type="ECO:0000256" key="10">
    <source>
        <dbReference type="ARBA" id="ARBA00023136"/>
    </source>
</evidence>
<reference evidence="16 17" key="1">
    <citation type="submission" date="2020-06" db="EMBL/GenBank/DDBJ databases">
        <authorList>
            <consortium name="Wellcome Sanger Institute Data Sharing"/>
        </authorList>
    </citation>
    <scope>NUCLEOTIDE SEQUENCE [LARGE SCALE GENOMIC DNA]</scope>
</reference>
<dbReference type="GO" id="GO:0005886">
    <property type="term" value="C:plasma membrane"/>
    <property type="evidence" value="ECO:0007669"/>
    <property type="project" value="UniProtKB-SubCell"/>
</dbReference>
<keyword evidence="6" id="KW-1003">Cell membrane</keyword>
<dbReference type="Pfam" id="PF02752">
    <property type="entry name" value="Arrestin_C"/>
    <property type="match status" value="1"/>
</dbReference>
<comment type="function">
    <text evidence="13">Adapter protein that plays a role in regulating cell-surface expression of adrenergic receptors and probably also other G protein-coupled receptors. Plays a role in NEDD4-mediated ubiquitination and endocytosis af activated ADRB2 and subsequent ADRB2 degradation. May recruit NEDD4 to ADRB2. Alternatively, may function as adapter protein that does not play a major role in recruiting NEDD4 to ADRB2, but rather plays a role in a targeting ADRB2 to endosomes.</text>
</comment>
<evidence type="ECO:0000313" key="17">
    <source>
        <dbReference type="Proteomes" id="UP000694580"/>
    </source>
</evidence>
<dbReference type="GO" id="GO:0015031">
    <property type="term" value="P:protein transport"/>
    <property type="evidence" value="ECO:0007669"/>
    <property type="project" value="TreeGrafter"/>
</dbReference>
<dbReference type="PANTHER" id="PTHR11188">
    <property type="entry name" value="ARRESTIN DOMAIN CONTAINING PROTEIN"/>
    <property type="match status" value="1"/>
</dbReference>
<dbReference type="InterPro" id="IPR011021">
    <property type="entry name" value="Arrestin-like_N"/>
</dbReference>
<gene>
    <name evidence="16" type="primary">arrdc3b</name>
</gene>
<dbReference type="InterPro" id="IPR014752">
    <property type="entry name" value="Arrestin-like_C"/>
</dbReference>
<evidence type="ECO:0000256" key="4">
    <source>
        <dbReference type="ARBA" id="ARBA00004496"/>
    </source>
</evidence>
<dbReference type="GO" id="GO:0005769">
    <property type="term" value="C:early endosome"/>
    <property type="evidence" value="ECO:0007669"/>
    <property type="project" value="UniProtKB-SubCell"/>
</dbReference>
<keyword evidence="17" id="KW-1185">Reference proteome</keyword>
<dbReference type="FunFam" id="2.60.40.640:FF:000007">
    <property type="entry name" value="Arrestin domain-containing protein 3 mRNA"/>
    <property type="match status" value="1"/>
</dbReference>
<dbReference type="Pfam" id="PF00339">
    <property type="entry name" value="Arrestin_N"/>
    <property type="match status" value="1"/>
</dbReference>
<dbReference type="Gene3D" id="2.60.40.640">
    <property type="match status" value="2"/>
</dbReference>
<feature type="domain" description="Arrestin C-terminal-like" evidence="15">
    <location>
        <begin position="184"/>
        <end position="311"/>
    </location>
</feature>
<reference evidence="16" key="3">
    <citation type="submission" date="2025-09" db="UniProtKB">
        <authorList>
            <consortium name="Ensembl"/>
        </authorList>
    </citation>
    <scope>IDENTIFICATION</scope>
</reference>
<dbReference type="Proteomes" id="UP000694580">
    <property type="component" value="Chromosome 3"/>
</dbReference>
<keyword evidence="10" id="KW-0472">Membrane</keyword>
<keyword evidence="7" id="KW-0963">Cytoplasm</keyword>
<dbReference type="GO" id="GO:0005764">
    <property type="term" value="C:lysosome"/>
    <property type="evidence" value="ECO:0007669"/>
    <property type="project" value="UniProtKB-SubCell"/>
</dbReference>
<feature type="region of interest" description="Disordered" evidence="14">
    <location>
        <begin position="388"/>
        <end position="408"/>
    </location>
</feature>
<comment type="subcellular location">
    <subcellularLocation>
        <location evidence="3">Cell membrane</location>
        <topology evidence="3">Peripheral membrane protein</topology>
        <orientation evidence="3">Cytoplasmic side</orientation>
    </subcellularLocation>
    <subcellularLocation>
        <location evidence="4">Cytoplasm</location>
    </subcellularLocation>
    <subcellularLocation>
        <location evidence="2">Early endosome</location>
    </subcellularLocation>
    <subcellularLocation>
        <location evidence="1">Lysosome</location>
    </subcellularLocation>
</comment>
<evidence type="ECO:0000256" key="7">
    <source>
        <dbReference type="ARBA" id="ARBA00022490"/>
    </source>
</evidence>
<evidence type="ECO:0000256" key="6">
    <source>
        <dbReference type="ARBA" id="ARBA00022475"/>
    </source>
</evidence>
<comment type="similarity">
    <text evidence="5">Belongs to the arrestin family.</text>
</comment>
<evidence type="ECO:0000256" key="1">
    <source>
        <dbReference type="ARBA" id="ARBA00004371"/>
    </source>
</evidence>
<evidence type="ECO:0000256" key="14">
    <source>
        <dbReference type="SAM" id="MobiDB-lite"/>
    </source>
</evidence>
<keyword evidence="8" id="KW-0677">Repeat</keyword>
<protein>
    <recommendedName>
        <fullName evidence="12">Arrestin domain-containing protein 3</fullName>
    </recommendedName>
</protein>
<evidence type="ECO:0000256" key="5">
    <source>
        <dbReference type="ARBA" id="ARBA00005298"/>
    </source>
</evidence>
<evidence type="ECO:0000256" key="2">
    <source>
        <dbReference type="ARBA" id="ARBA00004412"/>
    </source>
</evidence>
<dbReference type="InterPro" id="IPR050357">
    <property type="entry name" value="Arrestin_domain-protein"/>
</dbReference>
<evidence type="ECO:0000256" key="9">
    <source>
        <dbReference type="ARBA" id="ARBA00022753"/>
    </source>
</evidence>
<reference evidence="16" key="2">
    <citation type="submission" date="2025-08" db="UniProtKB">
        <authorList>
            <consortium name="Ensembl"/>
        </authorList>
    </citation>
    <scope>IDENTIFICATION</scope>
</reference>
<evidence type="ECO:0000259" key="15">
    <source>
        <dbReference type="SMART" id="SM01017"/>
    </source>
</evidence>
<dbReference type="InterPro" id="IPR014756">
    <property type="entry name" value="Ig_E-set"/>
</dbReference>
<dbReference type="GO" id="GO:0007399">
    <property type="term" value="P:nervous system development"/>
    <property type="evidence" value="ECO:0007669"/>
    <property type="project" value="UniProtKB-ARBA"/>
</dbReference>
<dbReference type="InterPro" id="IPR011022">
    <property type="entry name" value="Arrestin_C-like"/>
</dbReference>
<proteinExistence type="inferred from homology"/>
<dbReference type="SUPFAM" id="SSF81296">
    <property type="entry name" value="E set domains"/>
    <property type="match status" value="2"/>
</dbReference>
<evidence type="ECO:0000256" key="11">
    <source>
        <dbReference type="ARBA" id="ARBA00023228"/>
    </source>
</evidence>
<keyword evidence="11" id="KW-0458">Lysosome</keyword>
<evidence type="ECO:0000256" key="13">
    <source>
        <dbReference type="ARBA" id="ARBA00045942"/>
    </source>
</evidence>
<dbReference type="AlphaFoldDB" id="A0AAY4B8G6"/>
<evidence type="ECO:0000256" key="8">
    <source>
        <dbReference type="ARBA" id="ARBA00022737"/>
    </source>
</evidence>
<sequence length="408" mass="45649">MVLGKVKSFFVSYDCLNDSNVPVFASGDCVSGRVVVEVTGDIRVKSLHIHAKGLAKVRWTESRNAGSNTAYTQNYTEEVEYLNYRDILIGHDRDDDNPDEGITNIFGYFFCFIILQTFPLATSFEGKHGSVRYWLKAELHRPWLLPMKVKKEFTVFEHIDINTPLLLSPQAGTKEKTLCCWFCTSGPISLSAKIERKGYTPGESIQIFAEIENCSSRVVVPKAAIYQTQTFYAKGKVKEIKQLVANLRGDALPSGKTDTWNGKMLKIPPVSPSILDCSIIRVEYSLMVYVDIPRAINLSLSLPLVIGTIPLHPFGSRTSSISSQCSMTMNWLGITLPERPEAPPSYSEVVREGQGPIESAVQEDPEGVLYSYIQEFRLQPPPLYSEIDPNPEHSCCPVEQRPDLCPSR</sequence>
<dbReference type="SMART" id="SM01017">
    <property type="entry name" value="Arrestin_C"/>
    <property type="match status" value="1"/>
</dbReference>
<dbReference type="Ensembl" id="ENSDCDT00010018276.1">
    <property type="protein sequence ID" value="ENSDCDP00010017238.1"/>
    <property type="gene ID" value="ENSDCDG00010007903.1"/>
</dbReference>
<dbReference type="FunFam" id="2.60.40.640:FF:000005">
    <property type="entry name" value="Arrestin domain-containing protein 3"/>
    <property type="match status" value="1"/>
</dbReference>
<evidence type="ECO:0000256" key="12">
    <source>
        <dbReference type="ARBA" id="ARBA00041132"/>
    </source>
</evidence>
<dbReference type="GeneTree" id="ENSGT00940000155411"/>
<organism evidence="16 17">
    <name type="scientific">Denticeps clupeoides</name>
    <name type="common">denticle herring</name>
    <dbReference type="NCBI Taxonomy" id="299321"/>
    <lineage>
        <taxon>Eukaryota</taxon>
        <taxon>Metazoa</taxon>
        <taxon>Chordata</taxon>
        <taxon>Craniata</taxon>
        <taxon>Vertebrata</taxon>
        <taxon>Euteleostomi</taxon>
        <taxon>Actinopterygii</taxon>
        <taxon>Neopterygii</taxon>
        <taxon>Teleostei</taxon>
        <taxon>Clupei</taxon>
        <taxon>Clupeiformes</taxon>
        <taxon>Denticipitoidei</taxon>
        <taxon>Denticipitidae</taxon>
        <taxon>Denticeps</taxon>
    </lineage>
</organism>
<dbReference type="PANTHER" id="PTHR11188:SF49">
    <property type="entry name" value="ARRESTIN DOMAIN-CONTAINING PROTEIN 3"/>
    <property type="match status" value="1"/>
</dbReference>
<keyword evidence="9" id="KW-0967">Endosome</keyword>
<evidence type="ECO:0000313" key="16">
    <source>
        <dbReference type="Ensembl" id="ENSDCDP00010017238.1"/>
    </source>
</evidence>
<evidence type="ECO:0000256" key="3">
    <source>
        <dbReference type="ARBA" id="ARBA00004413"/>
    </source>
</evidence>